<dbReference type="Proteomes" id="UP000291020">
    <property type="component" value="Unassembled WGS sequence"/>
</dbReference>
<dbReference type="AlphaFoldDB" id="A0A452GIW3"/>
<proteinExistence type="predicted"/>
<evidence type="ECO:0000313" key="2">
    <source>
        <dbReference type="Ensembl" id="ENSGAGP00000001545.1"/>
    </source>
</evidence>
<reference evidence="2" key="2">
    <citation type="submission" date="2025-08" db="UniProtKB">
        <authorList>
            <consortium name="Ensembl"/>
        </authorList>
    </citation>
    <scope>IDENTIFICATION</scope>
</reference>
<feature type="region of interest" description="Disordered" evidence="1">
    <location>
        <begin position="80"/>
        <end position="101"/>
    </location>
</feature>
<evidence type="ECO:0000313" key="3">
    <source>
        <dbReference type="Proteomes" id="UP000291020"/>
    </source>
</evidence>
<dbReference type="Ensembl" id="ENSGAGT00000001761.1">
    <property type="protein sequence ID" value="ENSGAGP00000001545.1"/>
    <property type="gene ID" value="ENSGAGG00000001249.1"/>
</dbReference>
<protein>
    <submittedName>
        <fullName evidence="2">Uncharacterized protein</fullName>
    </submittedName>
</protein>
<accession>A0A452GIW3</accession>
<feature type="compositionally biased region" description="Polar residues" evidence="1">
    <location>
        <begin position="1"/>
        <end position="14"/>
    </location>
</feature>
<organism evidence="2 3">
    <name type="scientific">Gopherus agassizii</name>
    <name type="common">Agassiz's desert tortoise</name>
    <dbReference type="NCBI Taxonomy" id="38772"/>
    <lineage>
        <taxon>Eukaryota</taxon>
        <taxon>Metazoa</taxon>
        <taxon>Chordata</taxon>
        <taxon>Craniata</taxon>
        <taxon>Vertebrata</taxon>
        <taxon>Euteleostomi</taxon>
        <taxon>Archelosauria</taxon>
        <taxon>Testudinata</taxon>
        <taxon>Testudines</taxon>
        <taxon>Cryptodira</taxon>
        <taxon>Durocryptodira</taxon>
        <taxon>Testudinoidea</taxon>
        <taxon>Testudinidae</taxon>
        <taxon>Gopherus</taxon>
    </lineage>
</organism>
<evidence type="ECO:0000256" key="1">
    <source>
        <dbReference type="SAM" id="MobiDB-lite"/>
    </source>
</evidence>
<name>A0A452GIW3_9SAUR</name>
<reference evidence="3" key="1">
    <citation type="journal article" date="2017" name="PLoS ONE">
        <title>The Agassiz's desert tortoise genome provides a resource for the conservation of a threatened species.</title>
        <authorList>
            <person name="Tollis M."/>
            <person name="DeNardo D.F."/>
            <person name="Cornelius J.A."/>
            <person name="Dolby G.A."/>
            <person name="Edwards T."/>
            <person name="Henen B.T."/>
            <person name="Karl A.E."/>
            <person name="Murphy R.W."/>
            <person name="Kusumi K."/>
        </authorList>
    </citation>
    <scope>NUCLEOTIDE SEQUENCE [LARGE SCALE GENOMIC DNA]</scope>
</reference>
<sequence length="101" mass="10562">QQHPPAQHTGGSWEQQSQRQLQRGGGAGLLTVSHPELPFDWLLSPMSGGVVTREAGPECWTLSLSGAGDLRGGGCVFHQGRGGSAGPHSESPLQRCHAGEL</sequence>
<reference evidence="2" key="3">
    <citation type="submission" date="2025-09" db="UniProtKB">
        <authorList>
            <consortium name="Ensembl"/>
        </authorList>
    </citation>
    <scope>IDENTIFICATION</scope>
</reference>
<keyword evidence="3" id="KW-1185">Reference proteome</keyword>
<feature type="region of interest" description="Disordered" evidence="1">
    <location>
        <begin position="1"/>
        <end position="29"/>
    </location>
</feature>